<evidence type="ECO:0000313" key="3">
    <source>
        <dbReference type="Proteomes" id="UP001281761"/>
    </source>
</evidence>
<dbReference type="Proteomes" id="UP001281761">
    <property type="component" value="Unassembled WGS sequence"/>
</dbReference>
<accession>A0ABQ9YC24</accession>
<gene>
    <name evidence="2" type="ORF">BLNAU_3696</name>
</gene>
<organism evidence="2 3">
    <name type="scientific">Blattamonas nauphoetae</name>
    <dbReference type="NCBI Taxonomy" id="2049346"/>
    <lineage>
        <taxon>Eukaryota</taxon>
        <taxon>Metamonada</taxon>
        <taxon>Preaxostyla</taxon>
        <taxon>Oxymonadida</taxon>
        <taxon>Blattamonas</taxon>
    </lineage>
</organism>
<evidence type="ECO:0000256" key="1">
    <source>
        <dbReference type="SAM" id="MobiDB-lite"/>
    </source>
</evidence>
<reference evidence="2 3" key="1">
    <citation type="journal article" date="2022" name="bioRxiv">
        <title>Genomics of Preaxostyla Flagellates Illuminates Evolutionary Transitions and the Path Towards Mitochondrial Loss.</title>
        <authorList>
            <person name="Novak L.V.F."/>
            <person name="Treitli S.C."/>
            <person name="Pyrih J."/>
            <person name="Halakuc P."/>
            <person name="Pipaliya S.V."/>
            <person name="Vacek V."/>
            <person name="Brzon O."/>
            <person name="Soukal P."/>
            <person name="Eme L."/>
            <person name="Dacks J.B."/>
            <person name="Karnkowska A."/>
            <person name="Elias M."/>
            <person name="Hampl V."/>
        </authorList>
    </citation>
    <scope>NUCLEOTIDE SEQUENCE [LARGE SCALE GENOMIC DNA]</scope>
    <source>
        <strain evidence="2">NAU3</strain>
        <tissue evidence="2">Gut</tissue>
    </source>
</reference>
<sequence length="508" mass="56835">MAVVLLHNQESGQLNPTFRSQPLKIEPVQLVFFFDSPNSHSSTTVTVHNISDSHHPFDFILPRSGCFKLDLPPRVGLQSGDSREFKLTYAAHGMQIEDDLLEIQCETFSYRIPMHCFPVYTNTLFPPVISFSDRKPGETLTRLYRFESAHSIEYPFVIDTKDLDSHVTVTPTSGIIPSSGGVECTITLVCDDTLPASGNLGKFIMKGNAIRQRTTLLECPADHTAARHTSTIPASFIMNRPSHRSITSRASYTQSTSFSKTSRNPSDSSRDHSKSFSFSLSFDSSGESVRALEGQEEAEPRLVSQIPPTERKREERIVLVHSESVAASPHTLHRPQHVGKRELTPLVGASLADPVLVCVLRHVLVALFDSPHHADWRLLSHLLLNSDTLAVLPEHWRLVLIHSDDQPRLVILHITKHSPLVHYTLPRAVRIIAEPHIVVAGLKHPAEHDSVPLVINKQRVLAQTKPHQLQHDVLYFIAISPQHLSPHVTHNTHVTHINALLLHFQHNA</sequence>
<dbReference type="EMBL" id="JARBJD010000017">
    <property type="protein sequence ID" value="KAK2961250.1"/>
    <property type="molecule type" value="Genomic_DNA"/>
</dbReference>
<name>A0ABQ9YC24_9EUKA</name>
<proteinExistence type="predicted"/>
<evidence type="ECO:0000313" key="2">
    <source>
        <dbReference type="EMBL" id="KAK2961250.1"/>
    </source>
</evidence>
<comment type="caution">
    <text evidence="2">The sequence shown here is derived from an EMBL/GenBank/DDBJ whole genome shotgun (WGS) entry which is preliminary data.</text>
</comment>
<evidence type="ECO:0008006" key="4">
    <source>
        <dbReference type="Google" id="ProtNLM"/>
    </source>
</evidence>
<feature type="region of interest" description="Disordered" evidence="1">
    <location>
        <begin position="289"/>
        <end position="310"/>
    </location>
</feature>
<dbReference type="PANTHER" id="PTHR46500">
    <property type="entry name" value="CILIA- AND FLAGELLA-ASSOCIATED PROTEIN 221"/>
    <property type="match status" value="1"/>
</dbReference>
<dbReference type="InterPro" id="IPR029676">
    <property type="entry name" value="CFAP221"/>
</dbReference>
<protein>
    <recommendedName>
        <fullName evidence="4">MSP domain-containing protein</fullName>
    </recommendedName>
</protein>
<dbReference type="PANTHER" id="PTHR46500:SF1">
    <property type="entry name" value="CILIA- AND FLAGELLA-ASSOCIATED PROTEIN 221"/>
    <property type="match status" value="1"/>
</dbReference>
<keyword evidence="3" id="KW-1185">Reference proteome</keyword>
<feature type="region of interest" description="Disordered" evidence="1">
    <location>
        <begin position="230"/>
        <end position="272"/>
    </location>
</feature>
<feature type="compositionally biased region" description="Polar residues" evidence="1">
    <location>
        <begin position="244"/>
        <end position="265"/>
    </location>
</feature>